<name>A0A3P3YFV8_PLABS</name>
<gene>
    <name evidence="1" type="ORF">PLBR_LOCUS6286</name>
</gene>
<protein>
    <submittedName>
        <fullName evidence="1">Uncharacterized protein</fullName>
    </submittedName>
</protein>
<accession>A0A3P3YFV8</accession>
<evidence type="ECO:0000313" key="1">
    <source>
        <dbReference type="EMBL" id="SPQ99071.1"/>
    </source>
</evidence>
<reference evidence="1 2" key="1">
    <citation type="submission" date="2018-03" db="EMBL/GenBank/DDBJ databases">
        <authorList>
            <person name="Fogelqvist J."/>
        </authorList>
    </citation>
    <scope>NUCLEOTIDE SEQUENCE [LARGE SCALE GENOMIC DNA]</scope>
</reference>
<geneLocation type="mitochondrion" evidence="1"/>
<sequence length="99" mass="11244">MRSALRNRLGTLFASGDVAGQVQVRWLHDDEQAAILRRVRCRNEVGECTAVDRDRGSVSPDRLFLFHLPSADRCLVPGGWWMPNARRTHGQDIYKIALN</sequence>
<dbReference type="AlphaFoldDB" id="A0A3P3YFV8"/>
<dbReference type="Proteomes" id="UP000290189">
    <property type="component" value="Unassembled WGS sequence"/>
</dbReference>
<organism evidence="1 2">
    <name type="scientific">Plasmodiophora brassicae</name>
    <name type="common">Clubroot disease agent</name>
    <dbReference type="NCBI Taxonomy" id="37360"/>
    <lineage>
        <taxon>Eukaryota</taxon>
        <taxon>Sar</taxon>
        <taxon>Rhizaria</taxon>
        <taxon>Endomyxa</taxon>
        <taxon>Phytomyxea</taxon>
        <taxon>Plasmodiophorida</taxon>
        <taxon>Plasmodiophoridae</taxon>
        <taxon>Plasmodiophora</taxon>
    </lineage>
</organism>
<keyword evidence="1" id="KW-0496">Mitochondrion</keyword>
<evidence type="ECO:0000313" key="2">
    <source>
        <dbReference type="Proteomes" id="UP000290189"/>
    </source>
</evidence>
<dbReference type="EMBL" id="OVEO01000011">
    <property type="protein sequence ID" value="SPQ99071.1"/>
    <property type="molecule type" value="Genomic_DNA"/>
</dbReference>
<proteinExistence type="predicted"/>